<reference evidence="3 4" key="1">
    <citation type="submission" date="2014-04" db="EMBL/GenBank/DDBJ databases">
        <title>Evolutionary Origins and Diversification of the Mycorrhizal Mutualists.</title>
        <authorList>
            <consortium name="DOE Joint Genome Institute"/>
            <consortium name="Mycorrhizal Genomics Consortium"/>
            <person name="Kohler A."/>
            <person name="Kuo A."/>
            <person name="Nagy L.G."/>
            <person name="Floudas D."/>
            <person name="Copeland A."/>
            <person name="Barry K.W."/>
            <person name="Cichocki N."/>
            <person name="Veneault-Fourrey C."/>
            <person name="LaButti K."/>
            <person name="Lindquist E.A."/>
            <person name="Lipzen A."/>
            <person name="Lundell T."/>
            <person name="Morin E."/>
            <person name="Murat C."/>
            <person name="Riley R."/>
            <person name="Ohm R."/>
            <person name="Sun H."/>
            <person name="Tunlid A."/>
            <person name="Henrissat B."/>
            <person name="Grigoriev I.V."/>
            <person name="Hibbett D.S."/>
            <person name="Martin F."/>
        </authorList>
    </citation>
    <scope>NUCLEOTIDE SEQUENCE [LARGE SCALE GENOMIC DNA]</scope>
    <source>
        <strain evidence="3 4">MD-312</strain>
    </source>
</reference>
<dbReference type="Proteomes" id="UP000053820">
    <property type="component" value="Unassembled WGS sequence"/>
</dbReference>
<evidence type="ECO:0000313" key="3">
    <source>
        <dbReference type="EMBL" id="KIJ57886.1"/>
    </source>
</evidence>
<dbReference type="OrthoDB" id="3362817at2759"/>
<feature type="region of interest" description="Disordered" evidence="1">
    <location>
        <begin position="34"/>
        <end position="83"/>
    </location>
</feature>
<keyword evidence="4" id="KW-1185">Reference proteome</keyword>
<evidence type="ECO:0000313" key="4">
    <source>
        <dbReference type="Proteomes" id="UP000053820"/>
    </source>
</evidence>
<dbReference type="EMBL" id="KN840063">
    <property type="protein sequence ID" value="KIJ57886.1"/>
    <property type="molecule type" value="Genomic_DNA"/>
</dbReference>
<dbReference type="InterPro" id="IPR048400">
    <property type="entry name" value="SLS1_N"/>
</dbReference>
<feature type="domain" description="SLS1 N-terminal" evidence="2">
    <location>
        <begin position="102"/>
        <end position="174"/>
    </location>
</feature>
<evidence type="ECO:0000259" key="2">
    <source>
        <dbReference type="Pfam" id="PF20776"/>
    </source>
</evidence>
<dbReference type="HOGENOM" id="CLU_026388_0_0_1"/>
<organism evidence="3 4">
    <name type="scientific">Hydnomerulius pinastri MD-312</name>
    <dbReference type="NCBI Taxonomy" id="994086"/>
    <lineage>
        <taxon>Eukaryota</taxon>
        <taxon>Fungi</taxon>
        <taxon>Dikarya</taxon>
        <taxon>Basidiomycota</taxon>
        <taxon>Agaricomycotina</taxon>
        <taxon>Agaricomycetes</taxon>
        <taxon>Agaricomycetidae</taxon>
        <taxon>Boletales</taxon>
        <taxon>Boletales incertae sedis</taxon>
        <taxon>Leucogyrophana</taxon>
    </lineage>
</organism>
<evidence type="ECO:0000256" key="1">
    <source>
        <dbReference type="SAM" id="MobiDB-lite"/>
    </source>
</evidence>
<gene>
    <name evidence="3" type="ORF">HYDPIDRAFT_34700</name>
</gene>
<sequence length="749" mass="84234">MSASLLRHCAARRSPCFSCLQSRRAKAYYSQPALAFSSTDSPRNPEISKHSSVEEQITVRRTRTKSRKEPEETNTSSRNPLEPTRVDRYLASIRAAGIEPTLEDVERCKPEQHSRPESLRYAEEYTELLDTLCRSFSKDQLRRFTELYKLDPIWTRSSRRKAEYAESIIEKVWHWPSLKEIERKRRDRTEILVKTFPVTPSQLFLVMGKDGADLLQLSMQYNVHISLTSDPLALRVEGLRGALKELTEHMSSLKKGIIDEIFELPTGRPIRPDLIQRISRLAGAYVESHGNRGKIRICAKDINNMRTAERLALRASLEGGAEAQTSTICYNPPSVKTDSPVPIAMPHNYSLYPFMTPNSFPWTMNTGGAFRVRRVTDWLGVSSYEDIAKTGGLANNSGRLSGPAEAQQDLHQIVFTPSHESPVGGRRLITASLGHLLLSADDSSQRTNILPPLKGNWVLPKILKWLQTSKTPVAFVPSIPPAVILTPPDKRRVLHRLIYRTLPQLAGEDSQLPQRVLKFEMEFLGGPSKESKAQASSVASQSSEDALFADQPSFGEDYMSEEMSPEPASPRNQISHTVSEPRCQIGKETFLNLMMPDRPMDLQLSIFDHEDAHEALQPAALREYTNKLRDFATSGSEAQSPQPDPPSTFNHDGREYYLHDSLTLRQSDDPLTILTVSDGDSSEVSVQVCNESIVDLESSQKMETCQVKFDGTSNNSEWKHFLSACDQLSAVSLQPQSKKDEVHVDYLEE</sequence>
<accession>A0A0C9W5K4</accession>
<dbReference type="Pfam" id="PF20776">
    <property type="entry name" value="SLS1_N"/>
    <property type="match status" value="1"/>
</dbReference>
<feature type="region of interest" description="Disordered" evidence="1">
    <location>
        <begin position="556"/>
        <end position="579"/>
    </location>
</feature>
<proteinExistence type="predicted"/>
<protein>
    <recommendedName>
        <fullName evidence="2">SLS1 N-terminal domain-containing protein</fullName>
    </recommendedName>
</protein>
<feature type="region of interest" description="Disordered" evidence="1">
    <location>
        <begin position="632"/>
        <end position="652"/>
    </location>
</feature>
<dbReference type="AlphaFoldDB" id="A0A0C9W5K4"/>
<name>A0A0C9W5K4_9AGAM</name>